<evidence type="ECO:0000313" key="1">
    <source>
        <dbReference type="EMBL" id="TLV02295.1"/>
    </source>
</evidence>
<organism evidence="1 2">
    <name type="scientific">Dyadobacter luticola</name>
    <dbReference type="NCBI Taxonomy" id="1979387"/>
    <lineage>
        <taxon>Bacteria</taxon>
        <taxon>Pseudomonadati</taxon>
        <taxon>Bacteroidota</taxon>
        <taxon>Cytophagia</taxon>
        <taxon>Cytophagales</taxon>
        <taxon>Spirosomataceae</taxon>
        <taxon>Dyadobacter</taxon>
    </lineage>
</organism>
<dbReference type="AlphaFoldDB" id="A0A5R9L1S8"/>
<accession>A0A5R9L1S8</accession>
<proteinExistence type="predicted"/>
<sequence length="258" mass="29940">MEKQQEMLSDISEEKYSNHPVVSQQDWITARKQLLVKEKELSRLQDELSAERRALPWTKVDKNYTFESTHGPVTLSGLFGKNSQLLIYHFMFAPEWEEGCPGCSFLADHIDGANLHLAHHDVSVVVVSRAPLATILPFKKRMEWKFEWVSSFSSDFNYDYHVSFTDEQIEKGQVYYNYEYAKHDSGTESPGTSVFYKDEEGNIYHTYSAYARGGDVLIGAHNFLDFTPKGRNEDVIMDWMRHHDKYEDFKKDPGSCCH</sequence>
<dbReference type="SUPFAM" id="SSF52833">
    <property type="entry name" value="Thioredoxin-like"/>
    <property type="match status" value="1"/>
</dbReference>
<keyword evidence="2" id="KW-1185">Reference proteome</keyword>
<dbReference type="InterPro" id="IPR010296">
    <property type="entry name" value="DUF899_thioredox"/>
</dbReference>
<dbReference type="OrthoDB" id="574359at2"/>
<reference evidence="1 2" key="1">
    <citation type="submission" date="2019-05" db="EMBL/GenBank/DDBJ databases">
        <authorList>
            <person name="Qu J.-H."/>
        </authorList>
    </citation>
    <scope>NUCLEOTIDE SEQUENCE [LARGE SCALE GENOMIC DNA]</scope>
    <source>
        <strain evidence="1 2">T17</strain>
    </source>
</reference>
<protein>
    <submittedName>
        <fullName evidence="1">DUF899 domain-containing protein</fullName>
    </submittedName>
</protein>
<dbReference type="EMBL" id="VCEJ01000002">
    <property type="protein sequence ID" value="TLV02295.1"/>
    <property type="molecule type" value="Genomic_DNA"/>
</dbReference>
<name>A0A5R9L1S8_9BACT</name>
<dbReference type="Pfam" id="PF05988">
    <property type="entry name" value="DUF899"/>
    <property type="match status" value="1"/>
</dbReference>
<comment type="caution">
    <text evidence="1">The sequence shown here is derived from an EMBL/GenBank/DDBJ whole genome shotgun (WGS) entry which is preliminary data.</text>
</comment>
<dbReference type="Gene3D" id="3.40.30.10">
    <property type="entry name" value="Glutaredoxin"/>
    <property type="match status" value="1"/>
</dbReference>
<evidence type="ECO:0000313" key="2">
    <source>
        <dbReference type="Proteomes" id="UP000306402"/>
    </source>
</evidence>
<dbReference type="RefSeq" id="WP_138363504.1">
    <property type="nucleotide sequence ID" value="NZ_VCEJ01000002.1"/>
</dbReference>
<gene>
    <name evidence="1" type="ORF">FEN17_01240</name>
</gene>
<dbReference type="InterPro" id="IPR036249">
    <property type="entry name" value="Thioredoxin-like_sf"/>
</dbReference>
<dbReference type="Proteomes" id="UP000306402">
    <property type="component" value="Unassembled WGS sequence"/>
</dbReference>